<evidence type="ECO:0000256" key="4">
    <source>
        <dbReference type="ARBA" id="ARBA00022691"/>
    </source>
</evidence>
<sequence length="441" mass="51912">MKILLVKCHKKTIYSWIEPIVTEPLELEYLSALLEKLQLQHKVYDPLLEKSDFEEVFLAYEPDVLLLSGYITAVDRMIDYSKYAKSKSPNVKVVIGGVHAEINYIDFFVNTIDVIVHSDGVKALEDLLEIKFDAEKLRKIHGIAFQEASKWWVNNKVNTCIEKLLLPNRSYFGKYKNRTKYLNYSPIAIIKTALSCPFNCNFCYCKLLNSGTYATRTIDSVVEEIQGIDSKYIWIVDDSFLIDRSRVLEFINKIEKQKINKKFIAYSRVDFIANNEDIMEKLKNIGFIELIVGMEAVEDEKLNNFNKSCSSDENKRTVRILKSNNIRLTALFIVGIDFTIKDFKKMRRWIREMKLESYTVSIYTPIKGTEHYTTYRGQIQTKDWGKWDFLHLVIEPLHMSKALFYFQFYLIYVEQFFRSKYIRSFILKNLKNRIRFGGHNE</sequence>
<dbReference type="SFLD" id="SFLDG01123">
    <property type="entry name" value="methyltransferase_(Class_B)"/>
    <property type="match status" value="1"/>
</dbReference>
<feature type="domain" description="Radical SAM core" evidence="9">
    <location>
        <begin position="182"/>
        <end position="397"/>
    </location>
</feature>
<dbReference type="SMART" id="SM00729">
    <property type="entry name" value="Elp3"/>
    <property type="match status" value="1"/>
</dbReference>
<dbReference type="GO" id="GO:0046872">
    <property type="term" value="F:metal ion binding"/>
    <property type="evidence" value="ECO:0007669"/>
    <property type="project" value="UniProtKB-KW"/>
</dbReference>
<dbReference type="Pfam" id="PF02310">
    <property type="entry name" value="B12-binding"/>
    <property type="match status" value="1"/>
</dbReference>
<comment type="cofactor">
    <cofactor evidence="1">
        <name>[4Fe-4S] cluster</name>
        <dbReference type="ChEBI" id="CHEBI:49883"/>
    </cofactor>
</comment>
<dbReference type="InterPro" id="IPR058240">
    <property type="entry name" value="rSAM_sf"/>
</dbReference>
<dbReference type="InterPro" id="IPR034466">
    <property type="entry name" value="Methyltransferase_Class_B"/>
</dbReference>
<dbReference type="SFLD" id="SFLDG01082">
    <property type="entry name" value="B12-binding_domain_containing"/>
    <property type="match status" value="1"/>
</dbReference>
<evidence type="ECO:0000256" key="3">
    <source>
        <dbReference type="ARBA" id="ARBA00022679"/>
    </source>
</evidence>
<dbReference type="CDD" id="cd02068">
    <property type="entry name" value="radical_SAM_B12_BD"/>
    <property type="match status" value="1"/>
</dbReference>
<dbReference type="Proteomes" id="UP000198304">
    <property type="component" value="Unassembled WGS sequence"/>
</dbReference>
<gene>
    <name evidence="10" type="ORF">SAMN05446037_103021</name>
</gene>
<keyword evidence="4" id="KW-0949">S-adenosyl-L-methionine</keyword>
<reference evidence="11" key="1">
    <citation type="submission" date="2017-06" db="EMBL/GenBank/DDBJ databases">
        <authorList>
            <person name="Varghese N."/>
            <person name="Submissions S."/>
        </authorList>
    </citation>
    <scope>NUCLEOTIDE SEQUENCE [LARGE SCALE GENOMIC DNA]</scope>
    <source>
        <strain evidence="11">SCA</strain>
    </source>
</reference>
<dbReference type="SFLD" id="SFLDS00029">
    <property type="entry name" value="Radical_SAM"/>
    <property type="match status" value="1"/>
</dbReference>
<dbReference type="SUPFAM" id="SSF52242">
    <property type="entry name" value="Cobalamin (vitamin B12)-binding domain"/>
    <property type="match status" value="1"/>
</dbReference>
<dbReference type="GO" id="GO:0003824">
    <property type="term" value="F:catalytic activity"/>
    <property type="evidence" value="ECO:0007669"/>
    <property type="project" value="InterPro"/>
</dbReference>
<evidence type="ECO:0000259" key="8">
    <source>
        <dbReference type="PROSITE" id="PS51332"/>
    </source>
</evidence>
<dbReference type="RefSeq" id="WP_176431507.1">
    <property type="nucleotide sequence ID" value="NZ_FZOJ01000030.1"/>
</dbReference>
<keyword evidence="7" id="KW-0411">Iron-sulfur</keyword>
<dbReference type="InterPro" id="IPR036724">
    <property type="entry name" value="Cobalamin-bd_sf"/>
</dbReference>
<dbReference type="CDD" id="cd01335">
    <property type="entry name" value="Radical_SAM"/>
    <property type="match status" value="1"/>
</dbReference>
<dbReference type="Pfam" id="PF04055">
    <property type="entry name" value="Radical_SAM"/>
    <property type="match status" value="1"/>
</dbReference>
<dbReference type="Gene3D" id="3.80.30.20">
    <property type="entry name" value="tm_1862 like domain"/>
    <property type="match status" value="1"/>
</dbReference>
<dbReference type="InterPro" id="IPR023404">
    <property type="entry name" value="rSAM_horseshoe"/>
</dbReference>
<dbReference type="GO" id="GO:0051539">
    <property type="term" value="F:4 iron, 4 sulfur cluster binding"/>
    <property type="evidence" value="ECO:0007669"/>
    <property type="project" value="UniProtKB-KW"/>
</dbReference>
<dbReference type="InterPro" id="IPR006158">
    <property type="entry name" value="Cobalamin-bd"/>
</dbReference>
<evidence type="ECO:0000256" key="6">
    <source>
        <dbReference type="ARBA" id="ARBA00023004"/>
    </source>
</evidence>
<evidence type="ECO:0000313" key="10">
    <source>
        <dbReference type="EMBL" id="SNS96371.1"/>
    </source>
</evidence>
<dbReference type="PANTHER" id="PTHR43409:SF7">
    <property type="entry name" value="BLL1977 PROTEIN"/>
    <property type="match status" value="1"/>
</dbReference>
<dbReference type="InterPro" id="IPR051198">
    <property type="entry name" value="BchE-like"/>
</dbReference>
<dbReference type="GO" id="GO:0031419">
    <property type="term" value="F:cobalamin binding"/>
    <property type="evidence" value="ECO:0007669"/>
    <property type="project" value="InterPro"/>
</dbReference>
<dbReference type="PANTHER" id="PTHR43409">
    <property type="entry name" value="ANAEROBIC MAGNESIUM-PROTOPORPHYRIN IX MONOMETHYL ESTER CYCLASE-RELATED"/>
    <property type="match status" value="1"/>
</dbReference>
<evidence type="ECO:0000259" key="9">
    <source>
        <dbReference type="PROSITE" id="PS51918"/>
    </source>
</evidence>
<evidence type="ECO:0000256" key="1">
    <source>
        <dbReference type="ARBA" id="ARBA00001966"/>
    </source>
</evidence>
<dbReference type="PROSITE" id="PS51918">
    <property type="entry name" value="RADICAL_SAM"/>
    <property type="match status" value="1"/>
</dbReference>
<dbReference type="GO" id="GO:0005829">
    <property type="term" value="C:cytosol"/>
    <property type="evidence" value="ECO:0007669"/>
    <property type="project" value="TreeGrafter"/>
</dbReference>
<accession>A0A239IS21</accession>
<proteinExistence type="predicted"/>
<evidence type="ECO:0000256" key="5">
    <source>
        <dbReference type="ARBA" id="ARBA00022723"/>
    </source>
</evidence>
<keyword evidence="5" id="KW-0479">Metal-binding</keyword>
<dbReference type="InterPro" id="IPR007197">
    <property type="entry name" value="rSAM"/>
</dbReference>
<evidence type="ECO:0000313" key="11">
    <source>
        <dbReference type="Proteomes" id="UP000198304"/>
    </source>
</evidence>
<name>A0A239IS21_9FIRM</name>
<feature type="domain" description="B12-binding" evidence="8">
    <location>
        <begin position="1"/>
        <end position="138"/>
    </location>
</feature>
<dbReference type="InterPro" id="IPR006638">
    <property type="entry name" value="Elp3/MiaA/NifB-like_rSAM"/>
</dbReference>
<protein>
    <submittedName>
        <fullName evidence="10">Radical SAM superfamily enzyme YgiQ, UPF0313 family</fullName>
    </submittedName>
</protein>
<dbReference type="AlphaFoldDB" id="A0A239IS21"/>
<dbReference type="EMBL" id="FZOJ01000030">
    <property type="protein sequence ID" value="SNS96371.1"/>
    <property type="molecule type" value="Genomic_DNA"/>
</dbReference>
<dbReference type="Gene3D" id="3.40.50.280">
    <property type="entry name" value="Cobalamin-binding domain"/>
    <property type="match status" value="1"/>
</dbReference>
<dbReference type="SUPFAM" id="SSF102114">
    <property type="entry name" value="Radical SAM enzymes"/>
    <property type="match status" value="1"/>
</dbReference>
<evidence type="ECO:0000256" key="2">
    <source>
        <dbReference type="ARBA" id="ARBA00022603"/>
    </source>
</evidence>
<evidence type="ECO:0000256" key="7">
    <source>
        <dbReference type="ARBA" id="ARBA00023014"/>
    </source>
</evidence>
<keyword evidence="6" id="KW-0408">Iron</keyword>
<keyword evidence="2" id="KW-0489">Methyltransferase</keyword>
<dbReference type="PROSITE" id="PS51332">
    <property type="entry name" value="B12_BINDING"/>
    <property type="match status" value="1"/>
</dbReference>
<keyword evidence="3" id="KW-0808">Transferase</keyword>
<keyword evidence="11" id="KW-1185">Reference proteome</keyword>
<organism evidence="10 11">
    <name type="scientific">Anaerovirgula multivorans</name>
    <dbReference type="NCBI Taxonomy" id="312168"/>
    <lineage>
        <taxon>Bacteria</taxon>
        <taxon>Bacillati</taxon>
        <taxon>Bacillota</taxon>
        <taxon>Clostridia</taxon>
        <taxon>Peptostreptococcales</taxon>
        <taxon>Natronincolaceae</taxon>
        <taxon>Anaerovirgula</taxon>
    </lineage>
</organism>